<protein>
    <submittedName>
        <fullName evidence="1">Uncharacterized protein</fullName>
    </submittedName>
</protein>
<organism evidence="1 2">
    <name type="scientific">Monoraphidium neglectum</name>
    <dbReference type="NCBI Taxonomy" id="145388"/>
    <lineage>
        <taxon>Eukaryota</taxon>
        <taxon>Viridiplantae</taxon>
        <taxon>Chlorophyta</taxon>
        <taxon>core chlorophytes</taxon>
        <taxon>Chlorophyceae</taxon>
        <taxon>CS clade</taxon>
        <taxon>Sphaeropleales</taxon>
        <taxon>Selenastraceae</taxon>
        <taxon>Monoraphidium</taxon>
    </lineage>
</organism>
<dbReference type="Proteomes" id="UP000054498">
    <property type="component" value="Unassembled WGS sequence"/>
</dbReference>
<feature type="non-terminal residue" evidence="1">
    <location>
        <position position="73"/>
    </location>
</feature>
<evidence type="ECO:0000313" key="1">
    <source>
        <dbReference type="EMBL" id="KIY92836.1"/>
    </source>
</evidence>
<name>A0A0D2LSS9_9CHLO</name>
<gene>
    <name evidence="1" type="ORF">MNEG_15127</name>
</gene>
<dbReference type="GeneID" id="25732757"/>
<reference evidence="1 2" key="1">
    <citation type="journal article" date="2013" name="BMC Genomics">
        <title>Reconstruction of the lipid metabolism for the microalga Monoraphidium neglectum from its genome sequence reveals characteristics suitable for biofuel production.</title>
        <authorList>
            <person name="Bogen C."/>
            <person name="Al-Dilaimi A."/>
            <person name="Albersmeier A."/>
            <person name="Wichmann J."/>
            <person name="Grundmann M."/>
            <person name="Rupp O."/>
            <person name="Lauersen K.J."/>
            <person name="Blifernez-Klassen O."/>
            <person name="Kalinowski J."/>
            <person name="Goesmann A."/>
            <person name="Mussgnug J.H."/>
            <person name="Kruse O."/>
        </authorList>
    </citation>
    <scope>NUCLEOTIDE SEQUENCE [LARGE SCALE GENOMIC DNA]</scope>
    <source>
        <strain evidence="1 2">SAG 48.87</strain>
    </source>
</reference>
<dbReference type="EMBL" id="KK105271">
    <property type="protein sequence ID" value="KIY92836.1"/>
    <property type="molecule type" value="Genomic_DNA"/>
</dbReference>
<proteinExistence type="predicted"/>
<keyword evidence="2" id="KW-1185">Reference proteome</keyword>
<dbReference type="AlphaFoldDB" id="A0A0D2LSS9"/>
<dbReference type="KEGG" id="mng:MNEG_15127"/>
<dbReference type="RefSeq" id="XP_013891856.1">
    <property type="nucleotide sequence ID" value="XM_014036402.1"/>
</dbReference>
<sequence>EFVPVQPAIANSYTAILHIARTLPHLLAAADAGAGGAGAGAGGAAPYARCCAGPAARGVGAALAAQVARDPAL</sequence>
<evidence type="ECO:0000313" key="2">
    <source>
        <dbReference type="Proteomes" id="UP000054498"/>
    </source>
</evidence>
<feature type="non-terminal residue" evidence="1">
    <location>
        <position position="1"/>
    </location>
</feature>
<accession>A0A0D2LSS9</accession>